<evidence type="ECO:0000313" key="10">
    <source>
        <dbReference type="EMBL" id="CAK9108759.1"/>
    </source>
</evidence>
<keyword evidence="4 6" id="KW-0067">ATP-binding</keyword>
<dbReference type="InterPro" id="IPR036116">
    <property type="entry name" value="FN3_sf"/>
</dbReference>
<dbReference type="SMART" id="SM00129">
    <property type="entry name" value="KISc"/>
    <property type="match status" value="1"/>
</dbReference>
<comment type="similarity">
    <text evidence="6">Belongs to the TRAFAC class myosin-kinesin ATPase superfamily. Kinesin family.</text>
</comment>
<evidence type="ECO:0000313" key="11">
    <source>
        <dbReference type="Proteomes" id="UP001642484"/>
    </source>
</evidence>
<dbReference type="Pfam" id="PF00225">
    <property type="entry name" value="Kinesin"/>
    <property type="match status" value="1"/>
</dbReference>
<keyword evidence="8" id="KW-0812">Transmembrane</keyword>
<protein>
    <recommendedName>
        <fullName evidence="9">Kinesin motor domain-containing protein</fullName>
    </recommendedName>
</protein>
<dbReference type="Gene3D" id="3.40.850.10">
    <property type="entry name" value="Kinesin motor domain"/>
    <property type="match status" value="1"/>
</dbReference>
<dbReference type="InterPro" id="IPR001752">
    <property type="entry name" value="Kinesin_motor_dom"/>
</dbReference>
<feature type="transmembrane region" description="Helical" evidence="8">
    <location>
        <begin position="1112"/>
        <end position="1130"/>
    </location>
</feature>
<feature type="compositionally biased region" description="Basic and acidic residues" evidence="7">
    <location>
        <begin position="837"/>
        <end position="847"/>
    </location>
</feature>
<feature type="transmembrane region" description="Helical" evidence="8">
    <location>
        <begin position="1341"/>
        <end position="1359"/>
    </location>
</feature>
<name>A0ABP0S902_9DINO</name>
<reference evidence="10 11" key="1">
    <citation type="submission" date="2024-02" db="EMBL/GenBank/DDBJ databases">
        <authorList>
            <person name="Chen Y."/>
            <person name="Shah S."/>
            <person name="Dougan E. K."/>
            <person name="Thang M."/>
            <person name="Chan C."/>
        </authorList>
    </citation>
    <scope>NUCLEOTIDE SEQUENCE [LARGE SCALE GENOMIC DNA]</scope>
</reference>
<evidence type="ECO:0000256" key="5">
    <source>
        <dbReference type="ARBA" id="ARBA00023054"/>
    </source>
</evidence>
<comment type="subcellular location">
    <subcellularLocation>
        <location evidence="1">Cytoplasm</location>
    </subcellularLocation>
</comment>
<proteinExistence type="inferred from homology"/>
<dbReference type="CDD" id="cd00063">
    <property type="entry name" value="FN3"/>
    <property type="match status" value="1"/>
</dbReference>
<evidence type="ECO:0000256" key="2">
    <source>
        <dbReference type="ARBA" id="ARBA00022490"/>
    </source>
</evidence>
<feature type="compositionally biased region" description="Low complexity" evidence="7">
    <location>
        <begin position="1025"/>
        <end position="1035"/>
    </location>
</feature>
<keyword evidence="8" id="KW-0472">Membrane</keyword>
<dbReference type="InterPro" id="IPR036961">
    <property type="entry name" value="Kinesin_motor_dom_sf"/>
</dbReference>
<dbReference type="CDD" id="cd00106">
    <property type="entry name" value="KISc"/>
    <property type="match status" value="1"/>
</dbReference>
<dbReference type="InterPro" id="IPR027417">
    <property type="entry name" value="P-loop_NTPase"/>
</dbReference>
<evidence type="ECO:0000256" key="6">
    <source>
        <dbReference type="PROSITE-ProRule" id="PRU00283"/>
    </source>
</evidence>
<dbReference type="InterPro" id="IPR003961">
    <property type="entry name" value="FN3_dom"/>
</dbReference>
<feature type="region of interest" description="Disordered" evidence="7">
    <location>
        <begin position="1021"/>
        <end position="1089"/>
    </location>
</feature>
<evidence type="ECO:0000256" key="7">
    <source>
        <dbReference type="SAM" id="MobiDB-lite"/>
    </source>
</evidence>
<keyword evidence="2" id="KW-0963">Cytoplasm</keyword>
<dbReference type="InterPro" id="IPR019821">
    <property type="entry name" value="Kinesin_motor_CS"/>
</dbReference>
<feature type="transmembrane region" description="Helical" evidence="8">
    <location>
        <begin position="1310"/>
        <end position="1329"/>
    </location>
</feature>
<dbReference type="Proteomes" id="UP001642484">
    <property type="component" value="Unassembled WGS sequence"/>
</dbReference>
<dbReference type="PROSITE" id="PS50067">
    <property type="entry name" value="KINESIN_MOTOR_2"/>
    <property type="match status" value="1"/>
</dbReference>
<evidence type="ECO:0000259" key="9">
    <source>
        <dbReference type="PROSITE" id="PS50067"/>
    </source>
</evidence>
<dbReference type="SUPFAM" id="SSF52540">
    <property type="entry name" value="P-loop containing nucleoside triphosphate hydrolases"/>
    <property type="match status" value="1"/>
</dbReference>
<keyword evidence="3 6" id="KW-0547">Nucleotide-binding</keyword>
<keyword evidence="11" id="KW-1185">Reference proteome</keyword>
<feature type="compositionally biased region" description="Polar residues" evidence="7">
    <location>
        <begin position="802"/>
        <end position="813"/>
    </location>
</feature>
<feature type="binding site" evidence="6">
    <location>
        <begin position="470"/>
        <end position="477"/>
    </location>
    <ligand>
        <name>ATP</name>
        <dbReference type="ChEBI" id="CHEBI:30616"/>
    </ligand>
</feature>
<dbReference type="PANTHER" id="PTHR47969:SF15">
    <property type="entry name" value="CHROMOSOME-ASSOCIATED KINESIN KIF4A-RELATED"/>
    <property type="match status" value="1"/>
</dbReference>
<keyword evidence="6" id="KW-0505">Motor protein</keyword>
<evidence type="ECO:0000256" key="1">
    <source>
        <dbReference type="ARBA" id="ARBA00004496"/>
    </source>
</evidence>
<feature type="transmembrane region" description="Helical" evidence="8">
    <location>
        <begin position="1366"/>
        <end position="1386"/>
    </location>
</feature>
<dbReference type="EMBL" id="CAXAMN010027139">
    <property type="protein sequence ID" value="CAK9108759.1"/>
    <property type="molecule type" value="Genomic_DNA"/>
</dbReference>
<comment type="caution">
    <text evidence="10">The sequence shown here is derived from an EMBL/GenBank/DDBJ whole genome shotgun (WGS) entry which is preliminary data.</text>
</comment>
<dbReference type="InterPro" id="IPR027640">
    <property type="entry name" value="Kinesin-like_fam"/>
</dbReference>
<evidence type="ECO:0000256" key="8">
    <source>
        <dbReference type="SAM" id="Phobius"/>
    </source>
</evidence>
<feature type="region of interest" description="Disordered" evidence="7">
    <location>
        <begin position="401"/>
        <end position="425"/>
    </location>
</feature>
<evidence type="ECO:0000256" key="4">
    <source>
        <dbReference type="ARBA" id="ARBA00022840"/>
    </source>
</evidence>
<feature type="transmembrane region" description="Helical" evidence="8">
    <location>
        <begin position="1392"/>
        <end position="1412"/>
    </location>
</feature>
<dbReference type="SUPFAM" id="SSF49265">
    <property type="entry name" value="Fibronectin type III"/>
    <property type="match status" value="1"/>
</dbReference>
<accession>A0ABP0S902</accession>
<keyword evidence="8" id="KW-1133">Transmembrane helix</keyword>
<feature type="transmembrane region" description="Helical" evidence="8">
    <location>
        <begin position="1245"/>
        <end position="1264"/>
    </location>
</feature>
<feature type="transmembrane region" description="Helical" evidence="8">
    <location>
        <begin position="1142"/>
        <end position="1166"/>
    </location>
</feature>
<feature type="domain" description="Kinesin motor" evidence="9">
    <location>
        <begin position="443"/>
        <end position="737"/>
    </location>
</feature>
<organism evidence="10 11">
    <name type="scientific">Durusdinium trenchii</name>
    <dbReference type="NCBI Taxonomy" id="1381693"/>
    <lineage>
        <taxon>Eukaryota</taxon>
        <taxon>Sar</taxon>
        <taxon>Alveolata</taxon>
        <taxon>Dinophyceae</taxon>
        <taxon>Suessiales</taxon>
        <taxon>Symbiodiniaceae</taxon>
        <taxon>Durusdinium</taxon>
    </lineage>
</organism>
<dbReference type="PANTHER" id="PTHR47969">
    <property type="entry name" value="CHROMOSOME-ASSOCIATED KINESIN KIF4A-RELATED"/>
    <property type="match status" value="1"/>
</dbReference>
<feature type="transmembrane region" description="Helical" evidence="8">
    <location>
        <begin position="1270"/>
        <end position="1289"/>
    </location>
</feature>
<evidence type="ECO:0000256" key="3">
    <source>
        <dbReference type="ARBA" id="ARBA00022741"/>
    </source>
</evidence>
<feature type="transmembrane region" description="Helical" evidence="8">
    <location>
        <begin position="1217"/>
        <end position="1236"/>
    </location>
</feature>
<feature type="compositionally biased region" description="Low complexity" evidence="7">
    <location>
        <begin position="853"/>
        <end position="868"/>
    </location>
</feature>
<keyword evidence="5" id="KW-0175">Coiled coil</keyword>
<sequence>MSHGHLVFHIDVKNGATVLVSVGSSLEVADLELEELHQAAEIRQHTPDVQRLFDQHGFSLNSLGRELKNALERAAPQGSEAFEKLRRLWRKTKKKLAILEASTPTRAGPRAFVDQVGSNAALVSWEVLEHLTEGFFEVVLLGYQERTERTSVTRSVPRTSSPRVAKLGMFRVEGGHTARSYRLGKLQALRWYRVRVRSVGPRKGWISEWSNEVAFRTMSLSAARDSGLLVNSSNFLVKSERLLRHCVDDSTILEATAEERNKIQVVRDILGASGAQTSASATSNLLGARYGQKGWPDFVKNGSRFSRPANQREQRMRRVRLAVAAIELYGPNYPLQNAWCQGPPSERYAELVVCGAKEQHLPASYLARLERHLEMLGLAKSHFACRNLHPHEVTAAQPLGEITEGSGCPTRQSPEGLIDRRDQSTRDPMPAMRIQVMKLSKAQEVFQNAGVDSFLDSVLEGYHATVFAYGQTGSGKTHTMEGFVYQAGTQSKAPQVKPALTAPEKLGIVPRCIEGLFQRMEQQSLAGDCSFTFRLSFLQIYNERIFDLLNPVHLTNHSLGGLRLHWNPRESSVSVENLFVFECRTPGEALNYYKAGVKNRTVASHQMNQASSRSHSVLTLTIERRSDHSVDRVSKLTLVDLAGSERQAITGASGRTLQESVGINQSLFVLRKVIMCLAKRKGNKLLVPYRESKLTILLRDAIGGSGYTLMLACLSILDSNFEENVSTLQYACTAGSIRNRPVVNLDPTTLLIRQLRREVQFLKGQLSLAENYVLRVTGKPIPREVLQGDLTHVPEFVFDVGESSQRVQHQQNRTPRRANDDVKVTPSKMPPAASPPPDRRIDKERSETPSTPPDASTAPASASGAAEPRPWGGPSGEIWAERLSEAVAALQVATSDNMALRRRWEAAMEERDALQIQVNNMEKEMMLAGESQVVPNVLGFAGAMSGSELAALTTMRASTFYDVLLLREDSGTAGHIHVRECVFCRNTIDRQELHYSCPEKCRFDVCQYCYKSQIAKAKVNAAGRSRSPASSSVKSTPDFPTGGSAASRNGAHPDFGGRLALPGEPGASAPRGPPPLHTEEQQQRKTPSQFKHHFRAASQQFLESSWQRSVEVVFWIVIVLAGDFIGASYIEKLTTAEVLAFPYPFLTAFVSNLVAGVLAILILMMLDRFDSRGSLGELAAVGGEMDLKMQIILGILITCEIGAAVKVLSNVHHTMAAWFYMLTPVATILVASSNYFRMEVLQKELLTAAGVASFGGMLAVKGSWPSLEGLTALQWAFVAVVITVARCLLTQRIMSPDLGERPGALHVARAVLLAGSTVGVELSLVYEWSGFWSLPWLLKGSVFQMLCIIGFCQALSVIGSTRLIQITSATFGALLVPFHTVTILPIESINTPITAVNWLGLVLCATSAVMYFKARKSSGDIPEGYAVIQC</sequence>
<dbReference type="PROSITE" id="PS00411">
    <property type="entry name" value="KINESIN_MOTOR_1"/>
    <property type="match status" value="1"/>
</dbReference>
<dbReference type="PRINTS" id="PR00380">
    <property type="entry name" value="KINESINHEAVY"/>
</dbReference>
<gene>
    <name evidence="10" type="ORF">CCMP2556_LOCUS50654</name>
</gene>
<feature type="region of interest" description="Disordered" evidence="7">
    <location>
        <begin position="801"/>
        <end position="877"/>
    </location>
</feature>